<reference evidence="2 3" key="1">
    <citation type="submission" date="2019-10" db="EMBL/GenBank/DDBJ databases">
        <title>Dictyobacter vulcani sp. nov., within the class Ktedonobacteria, isolated from soil of volcanic Mt. Zao.</title>
        <authorList>
            <person name="Zheng Y."/>
            <person name="Wang C.M."/>
            <person name="Sakai Y."/>
            <person name="Abe K."/>
            <person name="Yokota A."/>
            <person name="Yabe S."/>
        </authorList>
    </citation>
    <scope>NUCLEOTIDE SEQUENCE [LARGE SCALE GENOMIC DNA]</scope>
    <source>
        <strain evidence="2 3">W12</strain>
    </source>
</reference>
<evidence type="ECO:0000256" key="1">
    <source>
        <dbReference type="SAM" id="Phobius"/>
    </source>
</evidence>
<dbReference type="AlphaFoldDB" id="A0A5J4KW74"/>
<dbReference type="EMBL" id="BKZW01000002">
    <property type="protein sequence ID" value="GER90731.1"/>
    <property type="molecule type" value="Genomic_DNA"/>
</dbReference>
<gene>
    <name evidence="2" type="ORF">KDW_48930</name>
</gene>
<protein>
    <submittedName>
        <fullName evidence="2">Uncharacterized protein</fullName>
    </submittedName>
</protein>
<keyword evidence="1" id="KW-0812">Transmembrane</keyword>
<proteinExistence type="predicted"/>
<organism evidence="2 3">
    <name type="scientific">Dictyobacter vulcani</name>
    <dbReference type="NCBI Taxonomy" id="2607529"/>
    <lineage>
        <taxon>Bacteria</taxon>
        <taxon>Bacillati</taxon>
        <taxon>Chloroflexota</taxon>
        <taxon>Ktedonobacteria</taxon>
        <taxon>Ktedonobacterales</taxon>
        <taxon>Dictyobacteraceae</taxon>
        <taxon>Dictyobacter</taxon>
    </lineage>
</organism>
<accession>A0A5J4KW74</accession>
<dbReference type="Proteomes" id="UP000326912">
    <property type="component" value="Unassembled WGS sequence"/>
</dbReference>
<keyword evidence="1" id="KW-0472">Membrane</keyword>
<keyword evidence="1" id="KW-1133">Transmembrane helix</keyword>
<evidence type="ECO:0000313" key="2">
    <source>
        <dbReference type="EMBL" id="GER90731.1"/>
    </source>
</evidence>
<keyword evidence="3" id="KW-1185">Reference proteome</keyword>
<feature type="transmembrane region" description="Helical" evidence="1">
    <location>
        <begin position="29"/>
        <end position="49"/>
    </location>
</feature>
<sequence length="60" mass="6826">MLGLLLCFSSILAIAPLRTLFNLQALDPGTYLLIGGATLVWAILMYSILHFHLFERFFRL</sequence>
<comment type="caution">
    <text evidence="2">The sequence shown here is derived from an EMBL/GenBank/DDBJ whole genome shotgun (WGS) entry which is preliminary data.</text>
</comment>
<evidence type="ECO:0000313" key="3">
    <source>
        <dbReference type="Proteomes" id="UP000326912"/>
    </source>
</evidence>
<name>A0A5J4KW74_9CHLR</name>